<dbReference type="Gene3D" id="3.40.50.10190">
    <property type="entry name" value="BRCT domain"/>
    <property type="match status" value="1"/>
</dbReference>
<dbReference type="GO" id="GO:0010833">
    <property type="term" value="P:telomere maintenance via telomere lengthening"/>
    <property type="evidence" value="ECO:0007669"/>
    <property type="project" value="UniProtKB-UniRule"/>
</dbReference>
<comment type="subunit">
    <text evidence="5">Homodimer.</text>
</comment>
<feature type="compositionally biased region" description="Acidic residues" evidence="6">
    <location>
        <begin position="629"/>
        <end position="641"/>
    </location>
</feature>
<dbReference type="EMBL" id="JAHHUM010000022">
    <property type="protein sequence ID" value="KAK5623594.1"/>
    <property type="molecule type" value="Genomic_DNA"/>
</dbReference>
<feature type="compositionally biased region" description="Polar residues" evidence="6">
    <location>
        <begin position="707"/>
        <end position="718"/>
    </location>
</feature>
<keyword evidence="2 5" id="KW-0010">Activator</keyword>
<dbReference type="Proteomes" id="UP001311232">
    <property type="component" value="Unassembled WGS sequence"/>
</dbReference>
<feature type="compositionally biased region" description="Polar residues" evidence="6">
    <location>
        <begin position="554"/>
        <end position="565"/>
    </location>
</feature>
<evidence type="ECO:0000313" key="9">
    <source>
        <dbReference type="EMBL" id="KAK5623594.1"/>
    </source>
</evidence>
<dbReference type="InterPro" id="IPR021661">
    <property type="entry name" value="Rap1_C"/>
</dbReference>
<dbReference type="GO" id="GO:0006355">
    <property type="term" value="P:regulation of DNA-templated transcription"/>
    <property type="evidence" value="ECO:0007669"/>
    <property type="project" value="UniProtKB-UniRule"/>
</dbReference>
<name>A0AAV9SQD4_9TELE</name>
<gene>
    <name evidence="9" type="ORF">CRENBAI_011055</name>
</gene>
<keyword evidence="5" id="KW-0158">Chromosome</keyword>
<dbReference type="AlphaFoldDB" id="A0AAV9SQD4"/>
<evidence type="ECO:0000313" key="10">
    <source>
        <dbReference type="Proteomes" id="UP001311232"/>
    </source>
</evidence>
<keyword evidence="4 5" id="KW-0539">Nucleus</keyword>
<dbReference type="InterPro" id="IPR036420">
    <property type="entry name" value="BRCT_dom_sf"/>
</dbReference>
<dbReference type="GO" id="GO:0070187">
    <property type="term" value="C:shelterin complex"/>
    <property type="evidence" value="ECO:0007669"/>
    <property type="project" value="TreeGrafter"/>
</dbReference>
<comment type="function">
    <text evidence="5">Acts both as a regulator of telomere function and as a transcription regulator. Involved in the regulation of telomere length and protection as a component of the shelterin complex (telosome). Does not bind DNA directly: recruited to telomeric double-stranded 5'-TTAGGG-3' repeats via its interaction with terf2. Independently of its function in telomeres, also acts as a transcription regulator: recruited to extratelomeric 5'-TTAGGG-3' sites via its association with terf2 or other factors, and regulates gene expression.</text>
</comment>
<evidence type="ECO:0000259" key="7">
    <source>
        <dbReference type="Pfam" id="PF11626"/>
    </source>
</evidence>
<dbReference type="CDD" id="cd11653">
    <property type="entry name" value="rap1_RCT"/>
    <property type="match status" value="1"/>
</dbReference>
<dbReference type="GO" id="GO:0042162">
    <property type="term" value="F:telomeric DNA binding"/>
    <property type="evidence" value="ECO:0007669"/>
    <property type="project" value="TreeGrafter"/>
</dbReference>
<dbReference type="PANTHER" id="PTHR16466:SF6">
    <property type="entry name" value="TELOMERIC REPEAT-BINDING FACTOR 2-INTERACTING PROTEIN 1"/>
    <property type="match status" value="1"/>
</dbReference>
<dbReference type="GO" id="GO:0031848">
    <property type="term" value="P:protection from non-homologous end joining at telomere"/>
    <property type="evidence" value="ECO:0007669"/>
    <property type="project" value="TreeGrafter"/>
</dbReference>
<evidence type="ECO:0000259" key="8">
    <source>
        <dbReference type="Pfam" id="PF16589"/>
    </source>
</evidence>
<evidence type="ECO:0000256" key="1">
    <source>
        <dbReference type="ARBA" id="ARBA00023015"/>
    </source>
</evidence>
<feature type="region of interest" description="Disordered" evidence="6">
    <location>
        <begin position="296"/>
        <end position="317"/>
    </location>
</feature>
<feature type="compositionally biased region" description="Polar residues" evidence="6">
    <location>
        <begin position="533"/>
        <end position="545"/>
    </location>
</feature>
<dbReference type="InterPro" id="IPR039595">
    <property type="entry name" value="TE2IP/Rap1"/>
</dbReference>
<comment type="subcellular location">
    <subcellularLocation>
        <location evidence="5">Nucleus</location>
    </subcellularLocation>
    <subcellularLocation>
        <location evidence="5">Chromosome</location>
        <location evidence="5">Telomere</location>
    </subcellularLocation>
</comment>
<reference evidence="9 10" key="1">
    <citation type="submission" date="2021-06" db="EMBL/GenBank/DDBJ databases">
        <authorList>
            <person name="Palmer J.M."/>
        </authorList>
    </citation>
    <scope>NUCLEOTIDE SEQUENCE [LARGE SCALE GENOMIC DNA]</scope>
    <source>
        <strain evidence="9 10">MEX-2019</strain>
        <tissue evidence="9">Muscle</tissue>
    </source>
</reference>
<keyword evidence="1 5" id="KW-0805">Transcription regulation</keyword>
<evidence type="ECO:0000256" key="5">
    <source>
        <dbReference type="RuleBase" id="RU367107"/>
    </source>
</evidence>
<dbReference type="Pfam" id="PF16589">
    <property type="entry name" value="BRCT_2"/>
    <property type="match status" value="1"/>
</dbReference>
<keyword evidence="10" id="KW-1185">Reference proteome</keyword>
<keyword evidence="5" id="KW-0779">Telomere</keyword>
<feature type="compositionally biased region" description="Polar residues" evidence="6">
    <location>
        <begin position="669"/>
        <end position="678"/>
    </location>
</feature>
<feature type="domain" description="BRCT" evidence="8">
    <location>
        <begin position="209"/>
        <end position="289"/>
    </location>
</feature>
<dbReference type="Pfam" id="PF11626">
    <property type="entry name" value="Rap1_C"/>
    <property type="match status" value="1"/>
</dbReference>
<sequence length="853" mass="93192">MLRVFPELLEEMVVMWRDEPYTKKHPISGSSLLDSASLAFKLGRFQSSRTNKCYKVAALSVRPQNASSILTAYQAELEEDITAKPDNFLWKEIVTVAQWIGRLSCNLRVVGLIPAICRCAPGPGTYPQVVYRSVYEREHNWEQWAAIVQLPGCILGLRVLLREPEWQSSHVVPLTSNTFARHQTAWFLEKMSSRRQDPAQSVSPVLFLTVEGEPMSFFLRPGPVKRKLQPLITAGGGMLCKVQQPGAILLIDPVEKTSVPESAAHRYVSTQYIHDCIEKEEQLNLEDYRLNPEVIKRPSPRLNSSAGSPSGHSGGRVAYTSEEDAAILNFISKRKADTGGTGFGRRWRSSGEKLPEKKTEECDAEKSSCESTVSPAPTHSAESDLTQIDVQSVPAASTPEHVETPKPASVGGEDSQTTEEHLNKNIQSESVEGETSPCRQTEEQADIQASTETPEPKGDGPLSAVLSQIHNLPKSPSPAQIEFSTKAASPKGSKEKPEASLMQEQPQHRLTRRQLELKALSSTPEPYGKKLRSSSNTAEWSTASPLPSKKTKYTGKSANQRTQITEEPPQKKAKAKKAAAEAESQVEQNSHDAKTKTAQADKANSAPQKAAKKTEKRKLGILEMATKEFEDDSECDEDEGPDLLNIAGTTTSLADAPQISDTPADPPCSQCNPESGPSPQGIVPETQASSGICVPNTGSRDAGPAQQAISEPISTTSKVHLFIFDSESQQDDSESLVGEGSASPSHPRASEDKDTAFSLTQAQLEDDKQKIRELMNQTNQDLVSVTKALLKTSGDFAAAVDLLLNPLSVSGPLWNRHDDRLLHSGEPTDRQKLLEKYGEESVAKRIVFLQVEG</sequence>
<keyword evidence="3 5" id="KW-0804">Transcription</keyword>
<evidence type="ECO:0000256" key="6">
    <source>
        <dbReference type="SAM" id="MobiDB-lite"/>
    </source>
</evidence>
<comment type="caution">
    <text evidence="9">The sequence shown here is derived from an EMBL/GenBank/DDBJ whole genome shotgun (WGS) entry which is preliminary data.</text>
</comment>
<dbReference type="InterPro" id="IPR001357">
    <property type="entry name" value="BRCT_dom"/>
</dbReference>
<organism evidence="9 10">
    <name type="scientific">Crenichthys baileyi</name>
    <name type="common">White River springfish</name>
    <dbReference type="NCBI Taxonomy" id="28760"/>
    <lineage>
        <taxon>Eukaryota</taxon>
        <taxon>Metazoa</taxon>
        <taxon>Chordata</taxon>
        <taxon>Craniata</taxon>
        <taxon>Vertebrata</taxon>
        <taxon>Euteleostomi</taxon>
        <taxon>Actinopterygii</taxon>
        <taxon>Neopterygii</taxon>
        <taxon>Teleostei</taxon>
        <taxon>Neoteleostei</taxon>
        <taxon>Acanthomorphata</taxon>
        <taxon>Ovalentaria</taxon>
        <taxon>Atherinomorphae</taxon>
        <taxon>Cyprinodontiformes</taxon>
        <taxon>Goodeidae</taxon>
        <taxon>Crenichthys</taxon>
    </lineage>
</organism>
<protein>
    <recommendedName>
        <fullName evidence="5">Telomeric repeat-binding factor 2-interacting protein 1</fullName>
        <shortName evidence="5">TERF2-interacting telomeric protein 1</shortName>
    </recommendedName>
    <alternativeName>
        <fullName evidence="5">Repressor/activator protein 1 homolog</fullName>
    </alternativeName>
</protein>
<dbReference type="InterPro" id="IPR038104">
    <property type="entry name" value="Rap1_C_sf"/>
</dbReference>
<evidence type="ECO:0000256" key="3">
    <source>
        <dbReference type="ARBA" id="ARBA00023163"/>
    </source>
</evidence>
<dbReference type="SUPFAM" id="SSF52113">
    <property type="entry name" value="BRCT domain"/>
    <property type="match status" value="1"/>
</dbReference>
<comment type="similarity">
    <text evidence="5">Belongs to the RAP1 family.</text>
</comment>
<evidence type="ECO:0000256" key="4">
    <source>
        <dbReference type="ARBA" id="ARBA00023242"/>
    </source>
</evidence>
<feature type="compositionally biased region" description="Basic and acidic residues" evidence="6">
    <location>
        <begin position="349"/>
        <end position="368"/>
    </location>
</feature>
<accession>A0AAV9SQD4</accession>
<feature type="compositionally biased region" description="Basic and acidic residues" evidence="6">
    <location>
        <begin position="617"/>
        <end position="628"/>
    </location>
</feature>
<dbReference type="PANTHER" id="PTHR16466">
    <property type="entry name" value="TELOMERE REPEAT-BINDING FACTOR 2-INTERACTING PROTEIN 1"/>
    <property type="match status" value="1"/>
</dbReference>
<evidence type="ECO:0000256" key="2">
    <source>
        <dbReference type="ARBA" id="ARBA00023159"/>
    </source>
</evidence>
<proteinExistence type="inferred from homology"/>
<dbReference type="Gene3D" id="1.10.10.2170">
    <property type="match status" value="1"/>
</dbReference>
<feature type="region of interest" description="Disordered" evidence="6">
    <location>
        <begin position="339"/>
        <end position="754"/>
    </location>
</feature>
<feature type="domain" description="TRF2-interacting telomeric protein/Rap1 C-terminal" evidence="7">
    <location>
        <begin position="777"/>
        <end position="850"/>
    </location>
</feature>